<accession>A0AAU9IKW9</accession>
<evidence type="ECO:0000313" key="2">
    <source>
        <dbReference type="Proteomes" id="UP001162131"/>
    </source>
</evidence>
<dbReference type="Proteomes" id="UP001162131">
    <property type="component" value="Unassembled WGS sequence"/>
</dbReference>
<sequence>MNSNRELFLKTLEGKACPNRKSNPESIFAKQGVVINRIVRDRKPESKILPRVEREIAESNNIRKQNLLSSFRDFE</sequence>
<dbReference type="EMBL" id="CAJZBQ010000001">
    <property type="protein sequence ID" value="CAG9310105.1"/>
    <property type="molecule type" value="Genomic_DNA"/>
</dbReference>
<proteinExistence type="predicted"/>
<gene>
    <name evidence="1" type="ORF">BSTOLATCC_MIC314</name>
</gene>
<organism evidence="1 2">
    <name type="scientific">Blepharisma stoltei</name>
    <dbReference type="NCBI Taxonomy" id="1481888"/>
    <lineage>
        <taxon>Eukaryota</taxon>
        <taxon>Sar</taxon>
        <taxon>Alveolata</taxon>
        <taxon>Ciliophora</taxon>
        <taxon>Postciliodesmatophora</taxon>
        <taxon>Heterotrichea</taxon>
        <taxon>Heterotrichida</taxon>
        <taxon>Blepharismidae</taxon>
        <taxon>Blepharisma</taxon>
    </lineage>
</organism>
<comment type="caution">
    <text evidence="1">The sequence shown here is derived from an EMBL/GenBank/DDBJ whole genome shotgun (WGS) entry which is preliminary data.</text>
</comment>
<protein>
    <submittedName>
        <fullName evidence="1">Uncharacterized protein</fullName>
    </submittedName>
</protein>
<name>A0AAU9IKW9_9CILI</name>
<keyword evidence="2" id="KW-1185">Reference proteome</keyword>
<reference evidence="1" key="1">
    <citation type="submission" date="2021-09" db="EMBL/GenBank/DDBJ databases">
        <authorList>
            <consortium name="AG Swart"/>
            <person name="Singh M."/>
            <person name="Singh A."/>
            <person name="Seah K."/>
            <person name="Emmerich C."/>
        </authorList>
    </citation>
    <scope>NUCLEOTIDE SEQUENCE</scope>
    <source>
        <strain evidence="1">ATCC30299</strain>
    </source>
</reference>
<evidence type="ECO:0000313" key="1">
    <source>
        <dbReference type="EMBL" id="CAG9310105.1"/>
    </source>
</evidence>
<dbReference type="AlphaFoldDB" id="A0AAU9IKW9"/>